<proteinExistence type="predicted"/>
<evidence type="ECO:0000313" key="5">
    <source>
        <dbReference type="RefSeq" id="XP_011313398.1"/>
    </source>
</evidence>
<dbReference type="InterPro" id="IPR002156">
    <property type="entry name" value="RNaseH_domain"/>
</dbReference>
<keyword evidence="4" id="KW-1185">Reference proteome</keyword>
<feature type="compositionally biased region" description="Low complexity" evidence="1">
    <location>
        <begin position="84"/>
        <end position="99"/>
    </location>
</feature>
<dbReference type="InterPro" id="IPR000477">
    <property type="entry name" value="RT_dom"/>
</dbReference>
<dbReference type="OrthoDB" id="7695642at2759"/>
<feature type="compositionally biased region" description="Basic and acidic residues" evidence="1">
    <location>
        <begin position="124"/>
        <end position="133"/>
    </location>
</feature>
<dbReference type="PROSITE" id="PS50878">
    <property type="entry name" value="RT_POL"/>
    <property type="match status" value="1"/>
</dbReference>
<reference evidence="5" key="1">
    <citation type="submission" date="2025-08" db="UniProtKB">
        <authorList>
            <consortium name="RefSeq"/>
        </authorList>
    </citation>
    <scope>IDENTIFICATION</scope>
    <source>
        <strain evidence="5">USDA-PBARC FA_bdor</strain>
        <tissue evidence="5">Whole organism</tissue>
    </source>
</reference>
<accession>A0A9R1TR93</accession>
<dbReference type="PANTHER" id="PTHR33481:SF1">
    <property type="entry name" value="ENDONUCLEASE_EXONUCLEASE_PHOSPHATASE DOMAIN-CONTAINING PROTEIN-RELATED"/>
    <property type="match status" value="1"/>
</dbReference>
<organism evidence="4 5">
    <name type="scientific">Fopius arisanus</name>
    <dbReference type="NCBI Taxonomy" id="64838"/>
    <lineage>
        <taxon>Eukaryota</taxon>
        <taxon>Metazoa</taxon>
        <taxon>Ecdysozoa</taxon>
        <taxon>Arthropoda</taxon>
        <taxon>Hexapoda</taxon>
        <taxon>Insecta</taxon>
        <taxon>Pterygota</taxon>
        <taxon>Neoptera</taxon>
        <taxon>Endopterygota</taxon>
        <taxon>Hymenoptera</taxon>
        <taxon>Apocrita</taxon>
        <taxon>Ichneumonoidea</taxon>
        <taxon>Braconidae</taxon>
        <taxon>Opiinae</taxon>
        <taxon>Fopius</taxon>
    </lineage>
</organism>
<sequence length="1289" mass="143600">MSTEFIDFGQLEDLSLPSTTATAASPPPALSHPETELAEQHPPPTDSRAGERTPPYPPLRVDEDGEKLPEVTPSVSGRAFAAVTTRPSTSAQASTSACTQVGIPAPLEAVEGPVSTSSQQMRKTTTDTRDTTTAKRGGGQPRGTAGGKRRRPRHCTPAEKSQVRPPLPPASAASSRRPRPATQSPLRIRDRRAEEYWAPFERSHIRPATAGPAYPFPREEERRPRREEEPSEDSELRFFWQPPATTTTSYSPGYRAPEHGYYTSAAASAPTRPALGRGANARFGPPPTSQATRWSRDTIEALQCLLDQAQHSQQQSPESSIEGRVGTVQGPARRNPRTTDWASFKEELEARLGERRLRPSNVRRLEDEVDTIHDALIGAFHKACPIKASRQGKKVAWWSRELNRLRVLSRRLWNHAYRTKSHEDWTQYRNVQREYKRLIKKSKETAWKEFCDDLEALPQVARLRRVFSGGPTQGLREIILPYGEIITQPSDILEHLIQVHFPDSNLQRGDSCTGTVLEQTERGGPYWRLASEIITMEGLRWTVDSFDMYKSPGPDGIYPALLQKGGPQLLHRLLPTLRASLALGHVPYKWREVRVVFIPKPGKCSYDNAKSFRPISLSSFLLKTLERLVDRHIKMGALRTNPISLSQHAYQVGRSTETALHRLVGKIEGAKARKEATLGVFIDIEGAFDNTFLGTIEKAAASFGIERPIIKWIAAVLRTRAVSSSLGDSTGLLAGLEELGVEAVGYADDVALLVSSKDGGTLSFKMQKALDHVQRWCTSNDLKVNPGKTEMVLYTDKRKLVVKPPSIYNTVLSFLEDVKYLGLWIDRRLSWKKHINMQTSKVIGTYWACRRMFGITWGLRPKVVRWIYTAIMLPQLTYAAVAWWPAMNKACHRKTVDRLGRLALLGITGALRTTPTSALEALLFMQPPHLIIRDVALSTAARLKLTGTWREAKKGHASLLTEDRVLHGAVSKGGDACRTEWHPHKRFKINLGTVNTQAWAGCKWSPPHGLVWYTDGSKRCGRAGAGVWSSRPSAEKALGLDPHATPLQTELAALRACARIILARQDKGKVIHIYSDSRRALGALLKHESGSRLVNDCIELMDKVATCNKLKVSWIPGHAGILGNEKADMLAKQGCQTMAPVDEDHVGIHSDYIKEIIQKRADRGVVERWNAGMGARHTRSLLREPSRKLTDELVSLSRVKLRALLGLNTGHWPLAAYLARIGKGDDPLCPRCGLVEEDRHHLSTKCSGLDELRLDIFETTCLKDLYVDRDGFQGLYEFARGAQMLTPLD</sequence>
<feature type="compositionally biased region" description="Gly residues" evidence="1">
    <location>
        <begin position="136"/>
        <end position="146"/>
    </location>
</feature>
<dbReference type="Pfam" id="PF00078">
    <property type="entry name" value="RVT_1"/>
    <property type="match status" value="1"/>
</dbReference>
<dbReference type="SUPFAM" id="SSF53098">
    <property type="entry name" value="Ribonuclease H-like"/>
    <property type="match status" value="1"/>
</dbReference>
<feature type="compositionally biased region" description="Low complexity" evidence="1">
    <location>
        <begin position="14"/>
        <end position="24"/>
    </location>
</feature>
<feature type="compositionally biased region" description="Low complexity" evidence="1">
    <location>
        <begin position="170"/>
        <end position="185"/>
    </location>
</feature>
<feature type="region of interest" description="Disordered" evidence="1">
    <location>
        <begin position="308"/>
        <end position="337"/>
    </location>
</feature>
<feature type="region of interest" description="Disordered" evidence="1">
    <location>
        <begin position="272"/>
        <end position="292"/>
    </location>
</feature>
<dbReference type="Gene3D" id="3.30.420.10">
    <property type="entry name" value="Ribonuclease H-like superfamily/Ribonuclease H"/>
    <property type="match status" value="1"/>
</dbReference>
<dbReference type="InterPro" id="IPR012337">
    <property type="entry name" value="RNaseH-like_sf"/>
</dbReference>
<evidence type="ECO:0000256" key="1">
    <source>
        <dbReference type="SAM" id="MobiDB-lite"/>
    </source>
</evidence>
<feature type="region of interest" description="Disordered" evidence="1">
    <location>
        <begin position="1"/>
        <end position="252"/>
    </location>
</feature>
<dbReference type="Pfam" id="PF00075">
    <property type="entry name" value="RNase_H"/>
    <property type="match status" value="1"/>
</dbReference>
<dbReference type="GeneID" id="105272864"/>
<evidence type="ECO:0000259" key="2">
    <source>
        <dbReference type="PROSITE" id="PS50878"/>
    </source>
</evidence>
<feature type="compositionally biased region" description="Basic and acidic residues" evidence="1">
    <location>
        <begin position="60"/>
        <end position="69"/>
    </location>
</feature>
<evidence type="ECO:0008006" key="6">
    <source>
        <dbReference type="Google" id="ProtNLM"/>
    </source>
</evidence>
<dbReference type="RefSeq" id="XP_011313398.1">
    <property type="nucleotide sequence ID" value="XM_011315096.1"/>
</dbReference>
<evidence type="ECO:0000313" key="4">
    <source>
        <dbReference type="Proteomes" id="UP000694866"/>
    </source>
</evidence>
<dbReference type="GO" id="GO:0003676">
    <property type="term" value="F:nucleic acid binding"/>
    <property type="evidence" value="ECO:0007669"/>
    <property type="project" value="InterPro"/>
</dbReference>
<dbReference type="PANTHER" id="PTHR33481">
    <property type="entry name" value="REVERSE TRANSCRIPTASE"/>
    <property type="match status" value="1"/>
</dbReference>
<feature type="domain" description="RNase H type-1" evidence="3">
    <location>
        <begin position="1006"/>
        <end position="1136"/>
    </location>
</feature>
<name>A0A9R1TR93_9HYME</name>
<feature type="compositionally biased region" description="Basic and acidic residues" evidence="1">
    <location>
        <begin position="217"/>
        <end position="228"/>
    </location>
</feature>
<dbReference type="CDD" id="cd09276">
    <property type="entry name" value="Rnase_HI_RT_non_LTR"/>
    <property type="match status" value="1"/>
</dbReference>
<protein>
    <recommendedName>
        <fullName evidence="6">Lian-aa1 retrotransposon protein</fullName>
    </recommendedName>
</protein>
<feature type="compositionally biased region" description="Polar residues" evidence="1">
    <location>
        <begin position="309"/>
        <end position="319"/>
    </location>
</feature>
<dbReference type="Proteomes" id="UP000694866">
    <property type="component" value="Unplaced"/>
</dbReference>
<dbReference type="PROSITE" id="PS50879">
    <property type="entry name" value="RNASE_H_1"/>
    <property type="match status" value="1"/>
</dbReference>
<dbReference type="InterPro" id="IPR036397">
    <property type="entry name" value="RNaseH_sf"/>
</dbReference>
<evidence type="ECO:0000259" key="3">
    <source>
        <dbReference type="PROSITE" id="PS50879"/>
    </source>
</evidence>
<feature type="domain" description="Reverse transcriptase" evidence="2">
    <location>
        <begin position="579"/>
        <end position="825"/>
    </location>
</feature>
<dbReference type="KEGG" id="fas:105272864"/>
<gene>
    <name evidence="5" type="primary">LOC105272864</name>
</gene>
<dbReference type="GO" id="GO:0004523">
    <property type="term" value="F:RNA-DNA hybrid ribonuclease activity"/>
    <property type="evidence" value="ECO:0007669"/>
    <property type="project" value="InterPro"/>
</dbReference>
<dbReference type="CDD" id="cd01650">
    <property type="entry name" value="RT_nLTR_like"/>
    <property type="match status" value="1"/>
</dbReference>